<dbReference type="AlphaFoldDB" id="C3L3T9"/>
<protein>
    <submittedName>
        <fullName evidence="1">Uncharacterized protein</fullName>
    </submittedName>
</protein>
<evidence type="ECO:0000313" key="2">
    <source>
        <dbReference type="Proteomes" id="UP000001227"/>
    </source>
</evidence>
<keyword evidence="2" id="KW-1185">Reference proteome</keyword>
<dbReference type="RefSeq" id="WP_012472883.1">
    <property type="nucleotide sequence ID" value="NC_010830.1"/>
</dbReference>
<reference evidence="1 2" key="1">
    <citation type="journal article" date="2010" name="J. Bacteriol.">
        <title>The genome of the amoeba symbiont 'Candidatus Amoebophilus asiaticus' reveals common mechanisms for host cell interaction among amoeba-associated bacteria.</title>
        <authorList>
            <person name="Schmitz-Esser S."/>
            <person name="Tischler P."/>
            <person name="Arnold R."/>
            <person name="Montanaro J."/>
            <person name="Wagner M."/>
            <person name="Rattei T."/>
            <person name="Horn M."/>
        </authorList>
    </citation>
    <scope>NUCLEOTIDE SEQUENCE [LARGE SCALE GENOMIC DNA]</scope>
    <source>
        <strain evidence="1 2">5a2</strain>
    </source>
</reference>
<dbReference type="EMBL" id="CP001102">
    <property type="protein sequence ID" value="ACP20980.1"/>
    <property type="molecule type" value="Genomic_DNA"/>
</dbReference>
<dbReference type="KEGG" id="aas:Aasi_1683"/>
<organism evidence="1 2">
    <name type="scientific">Amoebophilus asiaticus (strain 5a2)</name>
    <dbReference type="NCBI Taxonomy" id="452471"/>
    <lineage>
        <taxon>Bacteria</taxon>
        <taxon>Pseudomonadati</taxon>
        <taxon>Bacteroidota</taxon>
        <taxon>Cytophagia</taxon>
        <taxon>Cytophagales</taxon>
        <taxon>Amoebophilaceae</taxon>
        <taxon>Candidatus Amoebophilus</taxon>
    </lineage>
</organism>
<sequence>MHSKPSGQWIYSDAEGEEGNIIDVMFEEKWSWQQIITFADKKFLPLMSVMDENRIAANGIVNLG</sequence>
<gene>
    <name evidence="1" type="ordered locus">Aasi_1683</name>
</gene>
<dbReference type="Proteomes" id="UP000001227">
    <property type="component" value="Chromosome"/>
</dbReference>
<accession>C3L3T9</accession>
<proteinExistence type="predicted"/>
<evidence type="ECO:0000313" key="1">
    <source>
        <dbReference type="EMBL" id="ACP20980.1"/>
    </source>
</evidence>
<dbReference type="HOGENOM" id="CLU_2857777_0_0_10"/>
<name>C3L3T9_AMOA5</name>